<evidence type="ECO:0000259" key="1">
    <source>
        <dbReference type="Pfam" id="PF24864"/>
    </source>
</evidence>
<dbReference type="AlphaFoldDB" id="A0A3D8SJT8"/>
<dbReference type="InterPro" id="IPR056632">
    <property type="entry name" value="DUF7730"/>
</dbReference>
<protein>
    <recommendedName>
        <fullName evidence="1">DUF7730 domain-containing protein</fullName>
    </recommendedName>
</protein>
<name>A0A3D8SJT8_9EURO</name>
<dbReference type="PANTHER" id="PTHR42085:SF1">
    <property type="entry name" value="F-BOX DOMAIN-CONTAINING PROTEIN"/>
    <property type="match status" value="1"/>
</dbReference>
<dbReference type="STRING" id="1810919.A0A3D8SJT8"/>
<proteinExistence type="predicted"/>
<gene>
    <name evidence="2" type="ORF">DSM5745_03174</name>
</gene>
<sequence length="316" mass="35172">MELAFRHKDIAEVFFDLGQDIKKLGIKGTTVSSTEISTIKLSPSNTVNTETESTHNSGPSTLAATVPLFSSRACGDTSQKPSFLTIPPELRLPIYELLLVSRDDNGDISPVNLDVGVQILANRYIQAAIVRTCKQVYCEAVPILYGANAFSTMTVTPITRIGAANFEMIRDLDISIESGFSLDFLMQLLSTLSTDAKALRKFSITWEAREFCAGSASRGLGDNLEVVRALAKIKQLDKLLISGYYAKPWLAYLRREMGPAGVEVFEEPGDLPPVFIIEMIMKEFGREEGKYKLEEFQKCELHNFREWQKGTEDLLP</sequence>
<dbReference type="InterPro" id="IPR038883">
    <property type="entry name" value="AN11006-like"/>
</dbReference>
<evidence type="ECO:0000313" key="3">
    <source>
        <dbReference type="Proteomes" id="UP000256690"/>
    </source>
</evidence>
<feature type="domain" description="DUF7730" evidence="1">
    <location>
        <begin position="127"/>
        <end position="175"/>
    </location>
</feature>
<reference evidence="2 3" key="1">
    <citation type="journal article" date="2018" name="IMA Fungus">
        <title>IMA Genome-F 9: Draft genome sequence of Annulohypoxylon stygium, Aspergillus mulundensis, Berkeleyomyces basicola (syn. Thielaviopsis basicola), Ceratocystis smalleyi, two Cercospora beticola strains, Coleophoma cylindrospora, Fusarium fracticaudum, Phialophora cf. hyalina, and Morchella septimelata.</title>
        <authorList>
            <person name="Wingfield B.D."/>
            <person name="Bills G.F."/>
            <person name="Dong Y."/>
            <person name="Huang W."/>
            <person name="Nel W.J."/>
            <person name="Swalarsk-Parry B.S."/>
            <person name="Vaghefi N."/>
            <person name="Wilken P.M."/>
            <person name="An Z."/>
            <person name="de Beer Z.W."/>
            <person name="De Vos L."/>
            <person name="Chen L."/>
            <person name="Duong T.A."/>
            <person name="Gao Y."/>
            <person name="Hammerbacher A."/>
            <person name="Kikkert J.R."/>
            <person name="Li Y."/>
            <person name="Li H."/>
            <person name="Li K."/>
            <person name="Li Q."/>
            <person name="Liu X."/>
            <person name="Ma X."/>
            <person name="Naidoo K."/>
            <person name="Pethybridge S.J."/>
            <person name="Sun J."/>
            <person name="Steenkamp E.T."/>
            <person name="van der Nest M.A."/>
            <person name="van Wyk S."/>
            <person name="Wingfield M.J."/>
            <person name="Xiong C."/>
            <person name="Yue Q."/>
            <person name="Zhang X."/>
        </authorList>
    </citation>
    <scope>NUCLEOTIDE SEQUENCE [LARGE SCALE GENOMIC DNA]</scope>
    <source>
        <strain evidence="2 3">DSM 5745</strain>
    </source>
</reference>
<dbReference type="Pfam" id="PF24864">
    <property type="entry name" value="DUF7730"/>
    <property type="match status" value="1"/>
</dbReference>
<dbReference type="Proteomes" id="UP000256690">
    <property type="component" value="Unassembled WGS sequence"/>
</dbReference>
<dbReference type="OrthoDB" id="62952at2759"/>
<keyword evidence="3" id="KW-1185">Reference proteome</keyword>
<dbReference type="RefSeq" id="XP_026606056.1">
    <property type="nucleotide sequence ID" value="XM_026745190.1"/>
</dbReference>
<dbReference type="PANTHER" id="PTHR42085">
    <property type="entry name" value="F-BOX DOMAIN-CONTAINING PROTEIN"/>
    <property type="match status" value="1"/>
</dbReference>
<dbReference type="GeneID" id="38113544"/>
<evidence type="ECO:0000313" key="2">
    <source>
        <dbReference type="EMBL" id="RDW86532.1"/>
    </source>
</evidence>
<accession>A0A3D8SJT8</accession>
<dbReference type="EMBL" id="PVWQ01000003">
    <property type="protein sequence ID" value="RDW86532.1"/>
    <property type="molecule type" value="Genomic_DNA"/>
</dbReference>
<comment type="caution">
    <text evidence="2">The sequence shown here is derived from an EMBL/GenBank/DDBJ whole genome shotgun (WGS) entry which is preliminary data.</text>
</comment>
<organism evidence="2 3">
    <name type="scientific">Aspergillus mulundensis</name>
    <dbReference type="NCBI Taxonomy" id="1810919"/>
    <lineage>
        <taxon>Eukaryota</taxon>
        <taxon>Fungi</taxon>
        <taxon>Dikarya</taxon>
        <taxon>Ascomycota</taxon>
        <taxon>Pezizomycotina</taxon>
        <taxon>Eurotiomycetes</taxon>
        <taxon>Eurotiomycetidae</taxon>
        <taxon>Eurotiales</taxon>
        <taxon>Aspergillaceae</taxon>
        <taxon>Aspergillus</taxon>
        <taxon>Aspergillus subgen. Nidulantes</taxon>
    </lineage>
</organism>